<evidence type="ECO:0000259" key="6">
    <source>
        <dbReference type="Pfam" id="PF23559"/>
    </source>
</evidence>
<dbReference type="InterPro" id="IPR002182">
    <property type="entry name" value="NB-ARC"/>
</dbReference>
<evidence type="ECO:0008006" key="10">
    <source>
        <dbReference type="Google" id="ProtNLM"/>
    </source>
</evidence>
<reference evidence="8 9" key="1">
    <citation type="journal article" date="2016" name="G3 (Bethesda)">
        <title>First Draft Assembly and Annotation of the Genome of a California Endemic Oak Quercus lobata Nee (Fagaceae).</title>
        <authorList>
            <person name="Sork V.L."/>
            <person name="Fitz-Gibbon S.T."/>
            <person name="Puiu D."/>
            <person name="Crepeau M."/>
            <person name="Gugger P.F."/>
            <person name="Sherman R."/>
            <person name="Stevens K."/>
            <person name="Langley C.H."/>
            <person name="Pellegrini M."/>
            <person name="Salzberg S.L."/>
        </authorList>
    </citation>
    <scope>NUCLEOTIDE SEQUENCE [LARGE SCALE GENOMIC DNA]</scope>
    <source>
        <strain evidence="8 9">cv. SW786</strain>
    </source>
</reference>
<keyword evidence="1" id="KW-0677">Repeat</keyword>
<dbReference type="Proteomes" id="UP000594261">
    <property type="component" value="Chromosome 11"/>
</dbReference>
<evidence type="ECO:0000259" key="4">
    <source>
        <dbReference type="Pfam" id="PF00931"/>
    </source>
</evidence>
<dbReference type="Gene3D" id="1.20.5.4130">
    <property type="match status" value="1"/>
</dbReference>
<sequence>MAEAAISPLVDKLISLLSEEATLLRGIHEEVTDIKDELESMQSFLKDADARASADEDMSEGVKTWVKQVREVAFRIDVFMDEYLLEMAQHHPHPHRQQGFSGFLQKSARLITMLIPHHVTATKVQKIKASVQKIKERSERYGFQSTGQGSSSGAQNARWHDPRMASLFLDNADVVGIESPRDELIGWLVAGQSHRTVVSVVGMGGLGKTTLAKKVYDHRVVRGHFDCHAWITVSRSYNMVDLLRIMIKQFCETREERPPEGIDSADKMLVISKAREYLLEKRYVVVFDDVWEIDFWGEIEHALPDNKKGSRVMITTRKWDVANFCKKSSYVHFHTLQPLPPSKAWELFCKRAFQFEFGGHCPPFLEKLSRAILEKCKGLPLAIVAIGGLLSTKEKTAFEWKILHDSLGFELGRNPHLAGVNKILSLSYEDLPYFLKSCFLYLGMYPEDYSINCVRLIRQWIAEGFVKEIEGKTLEEVAREYLIELIHRSLVQVSEVNFDKKVRRCRLHDLLHEIILQKMKDLSFCHVLSLQESSFEEQTRRMSIDRVSYNVMKGFEDTYIHSFLLFNLDELPKSFMSRFFANFKLLKVMDFEDAPLDCIPDDVGSLFHLRYLSLRNTKVKMLPKSIEKLQNLETLDLKRSLVSEMPIEINKLYKLRHLIAYNRDLKIDFCIAREKGIRIQKGIGYLKDLQKLYHVELNDGGVDLIKELGKLKQLRKLGVKNLSKETVGALGASIEKMNHLESLDVASINEDDIIDLQSISSPPQSLQRLNIMGCLEKLPYWIPKLKYLGRLNISWSRLNDDPLEALQNLSNLFDLSISYQAYIGEQLHFKIGWFPKLNILQLRHLHELKTLIIDEGAIPLLEYLSIGPSLQLKEVPSGIQHLRNLKCLNFWDMSEEFEESLDCEQGTRYWIVEHVPMVCLCHKFGPGFYDSFITNLRYKHFDEVKTAKN</sequence>
<dbReference type="InterPro" id="IPR032675">
    <property type="entry name" value="LRR_dom_sf"/>
</dbReference>
<feature type="domain" description="Disease resistance N-terminal" evidence="5">
    <location>
        <begin position="5"/>
        <end position="97"/>
    </location>
</feature>
<dbReference type="Gramene" id="QL11p047684:mrna">
    <property type="protein sequence ID" value="QL11p047684:mrna:CDS:2"/>
    <property type="gene ID" value="QL11p047684"/>
</dbReference>
<dbReference type="EMBL" id="LRBV02000011">
    <property type="status" value="NOT_ANNOTATED_CDS"/>
    <property type="molecule type" value="Genomic_DNA"/>
</dbReference>
<dbReference type="GeneID" id="115967268"/>
<dbReference type="FunFam" id="1.10.10.10:FF:000322">
    <property type="entry name" value="Probable disease resistance protein At1g63360"/>
    <property type="match status" value="1"/>
</dbReference>
<dbReference type="InterPro" id="IPR044974">
    <property type="entry name" value="Disease_R_plants"/>
</dbReference>
<evidence type="ECO:0000259" key="5">
    <source>
        <dbReference type="Pfam" id="PF18052"/>
    </source>
</evidence>
<dbReference type="Gene3D" id="1.10.8.430">
    <property type="entry name" value="Helical domain of apoptotic protease-activating factors"/>
    <property type="match status" value="1"/>
</dbReference>
<dbReference type="Gene3D" id="1.10.10.10">
    <property type="entry name" value="Winged helix-like DNA-binding domain superfamily/Winged helix DNA-binding domain"/>
    <property type="match status" value="1"/>
</dbReference>
<dbReference type="AlphaFoldDB" id="A0A7N2N0C2"/>
<accession>A0A7N2N0C2</accession>
<dbReference type="InterPro" id="IPR041118">
    <property type="entry name" value="Rx_N"/>
</dbReference>
<evidence type="ECO:0000259" key="7">
    <source>
        <dbReference type="Pfam" id="PF23598"/>
    </source>
</evidence>
<evidence type="ECO:0000256" key="1">
    <source>
        <dbReference type="ARBA" id="ARBA00022737"/>
    </source>
</evidence>
<dbReference type="Gene3D" id="3.80.10.10">
    <property type="entry name" value="Ribonuclease Inhibitor"/>
    <property type="match status" value="1"/>
</dbReference>
<dbReference type="InParanoid" id="A0A7N2N0C2"/>
<dbReference type="KEGG" id="qlo:115967268"/>
<feature type="domain" description="NB-ARC" evidence="4">
    <location>
        <begin position="179"/>
        <end position="354"/>
    </location>
</feature>
<name>A0A7N2N0C2_QUELO</name>
<dbReference type="InterPro" id="IPR036388">
    <property type="entry name" value="WH-like_DNA-bd_sf"/>
</dbReference>
<evidence type="ECO:0000313" key="8">
    <source>
        <dbReference type="EnsemblPlants" id="QL11p047684:mrna:CDS:2"/>
    </source>
</evidence>
<dbReference type="EnsemblPlants" id="QL11p047684:mrna">
    <property type="protein sequence ID" value="QL11p047684:mrna:CDS:2"/>
    <property type="gene ID" value="QL11p047684"/>
</dbReference>
<keyword evidence="3" id="KW-0611">Plant defense</keyword>
<dbReference type="PRINTS" id="PR00364">
    <property type="entry name" value="DISEASERSIST"/>
</dbReference>
<dbReference type="SUPFAM" id="SSF52058">
    <property type="entry name" value="L domain-like"/>
    <property type="match status" value="1"/>
</dbReference>
<dbReference type="OrthoDB" id="598235at2759"/>
<dbReference type="Pfam" id="PF00931">
    <property type="entry name" value="NB-ARC"/>
    <property type="match status" value="1"/>
</dbReference>
<dbReference type="RefSeq" id="XP_030942204.1">
    <property type="nucleotide sequence ID" value="XM_031086344.1"/>
</dbReference>
<evidence type="ECO:0000256" key="2">
    <source>
        <dbReference type="ARBA" id="ARBA00022741"/>
    </source>
</evidence>
<dbReference type="Pfam" id="PF23559">
    <property type="entry name" value="WHD_DRP"/>
    <property type="match status" value="1"/>
</dbReference>
<keyword evidence="2" id="KW-0547">Nucleotide-binding</keyword>
<dbReference type="FunFam" id="3.40.50.300:FF:001091">
    <property type="entry name" value="Probable disease resistance protein At1g61300"/>
    <property type="match status" value="1"/>
</dbReference>
<dbReference type="OMA" id="QMLHEMD"/>
<protein>
    <recommendedName>
        <fullName evidence="10">Disease resistance protein RPM1-like</fullName>
    </recommendedName>
</protein>
<dbReference type="Pfam" id="PF18052">
    <property type="entry name" value="Rx_N"/>
    <property type="match status" value="1"/>
</dbReference>
<dbReference type="InterPro" id="IPR042197">
    <property type="entry name" value="Apaf_helical"/>
</dbReference>
<organism evidence="8 9">
    <name type="scientific">Quercus lobata</name>
    <name type="common">Valley oak</name>
    <dbReference type="NCBI Taxonomy" id="97700"/>
    <lineage>
        <taxon>Eukaryota</taxon>
        <taxon>Viridiplantae</taxon>
        <taxon>Streptophyta</taxon>
        <taxon>Embryophyta</taxon>
        <taxon>Tracheophyta</taxon>
        <taxon>Spermatophyta</taxon>
        <taxon>Magnoliopsida</taxon>
        <taxon>eudicotyledons</taxon>
        <taxon>Gunneridae</taxon>
        <taxon>Pentapetalae</taxon>
        <taxon>rosids</taxon>
        <taxon>fabids</taxon>
        <taxon>Fagales</taxon>
        <taxon>Fagaceae</taxon>
        <taxon>Quercus</taxon>
    </lineage>
</organism>
<dbReference type="SUPFAM" id="SSF52540">
    <property type="entry name" value="P-loop containing nucleoside triphosphate hydrolases"/>
    <property type="match status" value="1"/>
</dbReference>
<dbReference type="PANTHER" id="PTHR23155:SF1052">
    <property type="entry name" value="DISEASE RESISTANCE PROTEIN RPM1"/>
    <property type="match status" value="1"/>
</dbReference>
<evidence type="ECO:0000313" key="9">
    <source>
        <dbReference type="Proteomes" id="UP000594261"/>
    </source>
</evidence>
<dbReference type="InterPro" id="IPR058922">
    <property type="entry name" value="WHD_DRP"/>
</dbReference>
<dbReference type="GO" id="GO:0098542">
    <property type="term" value="P:defense response to other organism"/>
    <property type="evidence" value="ECO:0007669"/>
    <property type="project" value="TreeGrafter"/>
</dbReference>
<feature type="domain" description="Disease resistance R13L4/SHOC-2-like LRR" evidence="7">
    <location>
        <begin position="579"/>
        <end position="891"/>
    </location>
</feature>
<reference evidence="8" key="2">
    <citation type="submission" date="2021-01" db="UniProtKB">
        <authorList>
            <consortium name="EnsemblPlants"/>
        </authorList>
    </citation>
    <scope>IDENTIFICATION</scope>
</reference>
<gene>
    <name evidence="8" type="primary">LOC115967268</name>
</gene>
<proteinExistence type="predicted"/>
<dbReference type="CDD" id="cd14798">
    <property type="entry name" value="RX-CC_like"/>
    <property type="match status" value="1"/>
</dbReference>
<dbReference type="InterPro" id="IPR055414">
    <property type="entry name" value="LRR_R13L4/SHOC2-like"/>
</dbReference>
<keyword evidence="9" id="KW-1185">Reference proteome</keyword>
<dbReference type="InterPro" id="IPR027417">
    <property type="entry name" value="P-loop_NTPase"/>
</dbReference>
<dbReference type="Gene3D" id="3.40.50.300">
    <property type="entry name" value="P-loop containing nucleotide triphosphate hydrolases"/>
    <property type="match status" value="1"/>
</dbReference>
<dbReference type="PANTHER" id="PTHR23155">
    <property type="entry name" value="DISEASE RESISTANCE PROTEIN RP"/>
    <property type="match status" value="1"/>
</dbReference>
<dbReference type="Pfam" id="PF23598">
    <property type="entry name" value="LRR_14"/>
    <property type="match status" value="1"/>
</dbReference>
<dbReference type="InterPro" id="IPR038005">
    <property type="entry name" value="RX-like_CC"/>
</dbReference>
<evidence type="ECO:0000256" key="3">
    <source>
        <dbReference type="ARBA" id="ARBA00022821"/>
    </source>
</evidence>
<feature type="domain" description="Disease resistance protein winged helix" evidence="6">
    <location>
        <begin position="444"/>
        <end position="515"/>
    </location>
</feature>
<dbReference type="GO" id="GO:0043531">
    <property type="term" value="F:ADP binding"/>
    <property type="evidence" value="ECO:0007669"/>
    <property type="project" value="InterPro"/>
</dbReference>